<reference evidence="5 6" key="1">
    <citation type="submission" date="2019-09" db="EMBL/GenBank/DDBJ databases">
        <title>Genome sequence and assembly of Taibaiella sp.</title>
        <authorList>
            <person name="Chhetri G."/>
        </authorList>
    </citation>
    <scope>NUCLEOTIDE SEQUENCE [LARGE SCALE GENOMIC DNA]</scope>
    <source>
        <strain evidence="5 6">KVB11</strain>
    </source>
</reference>
<dbReference type="AlphaFoldDB" id="A0A5M6CTA4"/>
<evidence type="ECO:0000256" key="3">
    <source>
        <dbReference type="SAM" id="SignalP"/>
    </source>
</evidence>
<comment type="caution">
    <text evidence="5">The sequence shown here is derived from an EMBL/GenBank/DDBJ whole genome shotgun (WGS) entry which is preliminary data.</text>
</comment>
<dbReference type="RefSeq" id="WP_150030970.1">
    <property type="nucleotide sequence ID" value="NZ_VWSH01000001.1"/>
</dbReference>
<dbReference type="GO" id="GO:0004252">
    <property type="term" value="F:serine-type endopeptidase activity"/>
    <property type="evidence" value="ECO:0007669"/>
    <property type="project" value="InterPro"/>
</dbReference>
<dbReference type="GO" id="GO:0006508">
    <property type="term" value="P:proteolysis"/>
    <property type="evidence" value="ECO:0007669"/>
    <property type="project" value="UniProtKB-KW"/>
</dbReference>
<dbReference type="Proteomes" id="UP000323632">
    <property type="component" value="Unassembled WGS sequence"/>
</dbReference>
<name>A0A5M6CTA4_9BACT</name>
<proteinExistence type="predicted"/>
<dbReference type="InterPro" id="IPR001695">
    <property type="entry name" value="Lysyl_oxidase"/>
</dbReference>
<sequence>MNLQLRSLFLFVTFLFLISGTSNAQRFWAKGDKIHDFQHQFRIDTFSIEVSGLPDSINSNFGIAKIAIDILHKRVSDLKIELLSPDGTSIWLTNRNGRDSGSHYIGTSFSSNGFNGYIHQGTAPFTGEYMPDGRIEFLNDGQNPNGTWKVLVQDLKEGISGELYYAWIQFEKNPIPVFVNGRCSMNNPSGCVVTKGYNDSAMLPDLLMIPSFTVNQIQEYKWNDPFYPGQLRFAATMGNVGEGPLEIFGKNEWFCGDTPARDSASKCPNGMHVRQKIYQNVYYKEGSKIVKKERFAGYNYYDTKPGHNHYHVEDWVAFRLMKYTFDTKGNITKKQQVAQGRKETYCLFDSGICTERDGFCYYNDSTYTEKNLQNYGLGTYTGCHAEFQGISVGGYDTYGMMYEGQYLDLPKNLASGTYYLEIEIDPKHNYLEKDRSNDTYVQKVEIALQQGN</sequence>
<evidence type="ECO:0000256" key="1">
    <source>
        <dbReference type="ARBA" id="ARBA00022670"/>
    </source>
</evidence>
<keyword evidence="3" id="KW-0732">Signal</keyword>
<feature type="chain" id="PRO_5024387435" description="P/Homo B domain-containing protein" evidence="3">
    <location>
        <begin position="25"/>
        <end position="452"/>
    </location>
</feature>
<dbReference type="GO" id="GO:0016641">
    <property type="term" value="F:oxidoreductase activity, acting on the CH-NH2 group of donors, oxygen as acceptor"/>
    <property type="evidence" value="ECO:0007669"/>
    <property type="project" value="InterPro"/>
</dbReference>
<keyword evidence="2" id="KW-0378">Hydrolase</keyword>
<organism evidence="5 6">
    <name type="scientific">Taibaiella lutea</name>
    <dbReference type="NCBI Taxonomy" id="2608001"/>
    <lineage>
        <taxon>Bacteria</taxon>
        <taxon>Pseudomonadati</taxon>
        <taxon>Bacteroidota</taxon>
        <taxon>Chitinophagia</taxon>
        <taxon>Chitinophagales</taxon>
        <taxon>Chitinophagaceae</taxon>
        <taxon>Taibaiella</taxon>
    </lineage>
</organism>
<feature type="signal peptide" evidence="3">
    <location>
        <begin position="1"/>
        <end position="24"/>
    </location>
</feature>
<dbReference type="InterPro" id="IPR002884">
    <property type="entry name" value="P_dom"/>
</dbReference>
<dbReference type="InterPro" id="IPR008979">
    <property type="entry name" value="Galactose-bd-like_sf"/>
</dbReference>
<feature type="domain" description="P/Homo B" evidence="4">
    <location>
        <begin position="22"/>
        <end position="176"/>
    </location>
</feature>
<dbReference type="Pfam" id="PF01483">
    <property type="entry name" value="P_proprotein"/>
    <property type="match status" value="1"/>
</dbReference>
<dbReference type="Gene3D" id="2.60.120.260">
    <property type="entry name" value="Galactose-binding domain-like"/>
    <property type="match status" value="1"/>
</dbReference>
<keyword evidence="6" id="KW-1185">Reference proteome</keyword>
<dbReference type="EMBL" id="VWSH01000001">
    <property type="protein sequence ID" value="KAA5536399.1"/>
    <property type="molecule type" value="Genomic_DNA"/>
</dbReference>
<protein>
    <recommendedName>
        <fullName evidence="4">P/Homo B domain-containing protein</fullName>
    </recommendedName>
</protein>
<accession>A0A5M6CTA4</accession>
<dbReference type="Pfam" id="PF01186">
    <property type="entry name" value="Lysyl_oxidase"/>
    <property type="match status" value="1"/>
</dbReference>
<evidence type="ECO:0000313" key="6">
    <source>
        <dbReference type="Proteomes" id="UP000323632"/>
    </source>
</evidence>
<evidence type="ECO:0000313" key="5">
    <source>
        <dbReference type="EMBL" id="KAA5536399.1"/>
    </source>
</evidence>
<dbReference type="PROSITE" id="PS51829">
    <property type="entry name" value="P_HOMO_B"/>
    <property type="match status" value="1"/>
</dbReference>
<keyword evidence="1" id="KW-0645">Protease</keyword>
<dbReference type="SUPFAM" id="SSF49785">
    <property type="entry name" value="Galactose-binding domain-like"/>
    <property type="match status" value="1"/>
</dbReference>
<evidence type="ECO:0000256" key="2">
    <source>
        <dbReference type="ARBA" id="ARBA00022801"/>
    </source>
</evidence>
<evidence type="ECO:0000259" key="4">
    <source>
        <dbReference type="PROSITE" id="PS51829"/>
    </source>
</evidence>
<gene>
    <name evidence="5" type="ORF">F0919_01655</name>
</gene>
<dbReference type="GO" id="GO:0005507">
    <property type="term" value="F:copper ion binding"/>
    <property type="evidence" value="ECO:0007669"/>
    <property type="project" value="InterPro"/>
</dbReference>